<reference evidence="3 4" key="1">
    <citation type="submission" date="2017-09" db="EMBL/GenBank/DDBJ databases">
        <authorList>
            <person name="Ehlers B."/>
            <person name="Leendertz F.H."/>
        </authorList>
    </citation>
    <scope>NUCLEOTIDE SEQUENCE [LARGE SCALE GENOMIC DNA]</scope>
    <source>
        <strain evidence="3 4">DSM 18289</strain>
    </source>
</reference>
<keyword evidence="4" id="KW-1185">Reference proteome</keyword>
<feature type="coiled-coil region" evidence="1">
    <location>
        <begin position="115"/>
        <end position="181"/>
    </location>
</feature>
<sequence>MRLFLILCLSLLSLVGCASLSEEECQITDWYKLGQGDALEGYPQTRLKDHIKACQRYDISPDIKRYGEGRKAGLQRYCTAENGFRVGRQGYRYQGICPAGTEKAFVGAYDRGSNLHKIELDLAAARQERNGLQKDLRQDETYKNLTKAETSARKLNLSRQIRQLGQEIDKLERKRDREIFRSEQYLLRVAPET</sequence>
<dbReference type="AlphaFoldDB" id="A0A285PE75"/>
<name>A0A285PE75_9HYPH</name>
<evidence type="ECO:0000256" key="1">
    <source>
        <dbReference type="SAM" id="Coils"/>
    </source>
</evidence>
<evidence type="ECO:0000256" key="2">
    <source>
        <dbReference type="SAM" id="SignalP"/>
    </source>
</evidence>
<dbReference type="Pfam" id="PF10973">
    <property type="entry name" value="DUF2799"/>
    <property type="match status" value="1"/>
</dbReference>
<organism evidence="3 4">
    <name type="scientific">Cohaesibacter gelatinilyticus</name>
    <dbReference type="NCBI Taxonomy" id="372072"/>
    <lineage>
        <taxon>Bacteria</taxon>
        <taxon>Pseudomonadati</taxon>
        <taxon>Pseudomonadota</taxon>
        <taxon>Alphaproteobacteria</taxon>
        <taxon>Hyphomicrobiales</taxon>
        <taxon>Cohaesibacteraceae</taxon>
    </lineage>
</organism>
<gene>
    <name evidence="3" type="ORF">SAMN06265368_3158</name>
</gene>
<keyword evidence="1" id="KW-0175">Coiled coil</keyword>
<dbReference type="InterPro" id="IPR021242">
    <property type="entry name" value="DUF2799"/>
</dbReference>
<protein>
    <recommendedName>
        <fullName evidence="5">DUF2799 domain-containing protein</fullName>
    </recommendedName>
</protein>
<evidence type="ECO:0000313" key="4">
    <source>
        <dbReference type="Proteomes" id="UP000219439"/>
    </source>
</evidence>
<proteinExistence type="predicted"/>
<evidence type="ECO:0000313" key="3">
    <source>
        <dbReference type="EMBL" id="SNZ20060.1"/>
    </source>
</evidence>
<evidence type="ECO:0008006" key="5">
    <source>
        <dbReference type="Google" id="ProtNLM"/>
    </source>
</evidence>
<accession>A0A285PE75</accession>
<dbReference type="Proteomes" id="UP000219439">
    <property type="component" value="Unassembled WGS sequence"/>
</dbReference>
<feature type="signal peptide" evidence="2">
    <location>
        <begin position="1"/>
        <end position="18"/>
    </location>
</feature>
<dbReference type="EMBL" id="OBEL01000003">
    <property type="protein sequence ID" value="SNZ20060.1"/>
    <property type="molecule type" value="Genomic_DNA"/>
</dbReference>
<dbReference type="RefSeq" id="WP_170956128.1">
    <property type="nucleotide sequence ID" value="NZ_OBEL01000003.1"/>
</dbReference>
<dbReference type="PROSITE" id="PS51257">
    <property type="entry name" value="PROKAR_LIPOPROTEIN"/>
    <property type="match status" value="1"/>
</dbReference>
<keyword evidence="2" id="KW-0732">Signal</keyword>
<feature type="chain" id="PRO_5012899613" description="DUF2799 domain-containing protein" evidence="2">
    <location>
        <begin position="19"/>
        <end position="193"/>
    </location>
</feature>